<feature type="transmembrane region" description="Helical" evidence="6">
    <location>
        <begin position="47"/>
        <end position="67"/>
    </location>
</feature>
<keyword evidence="8" id="KW-1185">Reference proteome</keyword>
<evidence type="ECO:0000313" key="7">
    <source>
        <dbReference type="EMBL" id="TCO75828.1"/>
    </source>
</evidence>
<dbReference type="OrthoDB" id="9783137at2"/>
<proteinExistence type="inferred from homology"/>
<keyword evidence="4 6" id="KW-1133">Transmembrane helix</keyword>
<comment type="similarity">
    <text evidence="2 6">Belongs to the 4-toluene sulfonate uptake permease (TSUP) (TC 2.A.102) family.</text>
</comment>
<feature type="transmembrane region" description="Helical" evidence="6">
    <location>
        <begin position="184"/>
        <end position="204"/>
    </location>
</feature>
<evidence type="ECO:0000256" key="2">
    <source>
        <dbReference type="ARBA" id="ARBA00009142"/>
    </source>
</evidence>
<comment type="caution">
    <text evidence="7">The sequence shown here is derived from an EMBL/GenBank/DDBJ whole genome shotgun (WGS) entry which is preliminary data.</text>
</comment>
<organism evidence="7 8">
    <name type="scientific">Chromatocurvus halotolerans</name>
    <dbReference type="NCBI Taxonomy" id="1132028"/>
    <lineage>
        <taxon>Bacteria</taxon>
        <taxon>Pseudomonadati</taxon>
        <taxon>Pseudomonadota</taxon>
        <taxon>Gammaproteobacteria</taxon>
        <taxon>Cellvibrionales</taxon>
        <taxon>Halieaceae</taxon>
        <taxon>Chromatocurvus</taxon>
    </lineage>
</organism>
<evidence type="ECO:0000256" key="3">
    <source>
        <dbReference type="ARBA" id="ARBA00022692"/>
    </source>
</evidence>
<keyword evidence="6" id="KW-1003">Cell membrane</keyword>
<protein>
    <recommendedName>
        <fullName evidence="6">Probable membrane transporter protein</fullName>
    </recommendedName>
</protein>
<evidence type="ECO:0000256" key="4">
    <source>
        <dbReference type="ARBA" id="ARBA00022989"/>
    </source>
</evidence>
<keyword evidence="5 6" id="KW-0472">Membrane</keyword>
<dbReference type="EMBL" id="SLWX01000006">
    <property type="protein sequence ID" value="TCO75828.1"/>
    <property type="molecule type" value="Genomic_DNA"/>
</dbReference>
<feature type="transmembrane region" description="Helical" evidence="6">
    <location>
        <begin position="240"/>
        <end position="261"/>
    </location>
</feature>
<sequence>MADLEVWQYACIGLLFVWSGFVRSGLGFGGAVLTLPFLLILLNAPLVFLPIIAVHLLFFSALTIGLAKWEARRRREADQNTPADTVNWAFLRYALPLMLVPKLIGVAGVITLPADVVSAFIFALVSIYAVSYILNRPFRSGSRRVDALFMIIGGYVSGTSLVAAPLVVPVAASRVRREQLRDTLFVLWFILVGIKLAAFVISGVDLQWEHHLWLLPCAAVGHVLGLRFHRFTLRAETSMFFRVLGGGLLAVSLAGLARIFLGY</sequence>
<feature type="transmembrane region" description="Helical" evidence="6">
    <location>
        <begin position="103"/>
        <end position="128"/>
    </location>
</feature>
<evidence type="ECO:0000313" key="8">
    <source>
        <dbReference type="Proteomes" id="UP000294980"/>
    </source>
</evidence>
<gene>
    <name evidence="7" type="ORF">EV688_10618</name>
</gene>
<dbReference type="InterPro" id="IPR002781">
    <property type="entry name" value="TM_pro_TauE-like"/>
</dbReference>
<evidence type="ECO:0000256" key="1">
    <source>
        <dbReference type="ARBA" id="ARBA00004141"/>
    </source>
</evidence>
<comment type="subcellular location">
    <subcellularLocation>
        <location evidence="6">Cell membrane</location>
        <topology evidence="6">Multi-pass membrane protein</topology>
    </subcellularLocation>
    <subcellularLocation>
        <location evidence="1">Membrane</location>
        <topology evidence="1">Multi-pass membrane protein</topology>
    </subcellularLocation>
</comment>
<name>A0A4R2KZX0_9GAMM</name>
<dbReference type="AlphaFoldDB" id="A0A4R2KZX0"/>
<reference evidence="7 8" key="1">
    <citation type="submission" date="2019-03" db="EMBL/GenBank/DDBJ databases">
        <title>Genomic Encyclopedia of Type Strains, Phase IV (KMG-IV): sequencing the most valuable type-strain genomes for metagenomic binning, comparative biology and taxonomic classification.</title>
        <authorList>
            <person name="Goeker M."/>
        </authorList>
    </citation>
    <scope>NUCLEOTIDE SEQUENCE [LARGE SCALE GENOMIC DNA]</scope>
    <source>
        <strain evidence="7 8">DSM 23344</strain>
    </source>
</reference>
<keyword evidence="3 6" id="KW-0812">Transmembrane</keyword>
<dbReference type="RefSeq" id="WP_117316088.1">
    <property type="nucleotide sequence ID" value="NZ_QQSW01000005.1"/>
</dbReference>
<dbReference type="Proteomes" id="UP000294980">
    <property type="component" value="Unassembled WGS sequence"/>
</dbReference>
<feature type="transmembrane region" description="Helical" evidence="6">
    <location>
        <begin position="12"/>
        <end position="41"/>
    </location>
</feature>
<evidence type="ECO:0000256" key="5">
    <source>
        <dbReference type="ARBA" id="ARBA00023136"/>
    </source>
</evidence>
<feature type="transmembrane region" description="Helical" evidence="6">
    <location>
        <begin position="148"/>
        <end position="172"/>
    </location>
</feature>
<accession>A0A4R2KZX0</accession>
<dbReference type="Pfam" id="PF01925">
    <property type="entry name" value="TauE"/>
    <property type="match status" value="1"/>
</dbReference>
<dbReference type="GO" id="GO:0005886">
    <property type="term" value="C:plasma membrane"/>
    <property type="evidence" value="ECO:0007669"/>
    <property type="project" value="UniProtKB-SubCell"/>
</dbReference>
<evidence type="ECO:0000256" key="6">
    <source>
        <dbReference type="RuleBase" id="RU363041"/>
    </source>
</evidence>